<gene>
    <name evidence="2" type="ORF">STAS_01094</name>
</gene>
<dbReference type="Proteomes" id="UP000325081">
    <property type="component" value="Unassembled WGS sequence"/>
</dbReference>
<sequence>MSFSFVVHEPKKHGRSGSSRTEIQPLQCNSRLRPPAEALFPMPQRAFYPPEAVGGKTWPCKLSVKALKIQLPKWGSADHHRYHARSRCGISEGTEPKLFHERFWGRDKSTWHGEQMMDPHSTCHSPVPKSMEHC</sequence>
<organism evidence="2 3">
    <name type="scientific">Striga asiatica</name>
    <name type="common">Asiatic witchweed</name>
    <name type="synonym">Buchnera asiatica</name>
    <dbReference type="NCBI Taxonomy" id="4170"/>
    <lineage>
        <taxon>Eukaryota</taxon>
        <taxon>Viridiplantae</taxon>
        <taxon>Streptophyta</taxon>
        <taxon>Embryophyta</taxon>
        <taxon>Tracheophyta</taxon>
        <taxon>Spermatophyta</taxon>
        <taxon>Magnoliopsida</taxon>
        <taxon>eudicotyledons</taxon>
        <taxon>Gunneridae</taxon>
        <taxon>Pentapetalae</taxon>
        <taxon>asterids</taxon>
        <taxon>lamiids</taxon>
        <taxon>Lamiales</taxon>
        <taxon>Orobanchaceae</taxon>
        <taxon>Buchnereae</taxon>
        <taxon>Striga</taxon>
    </lineage>
</organism>
<comment type="caution">
    <text evidence="2">The sequence shown here is derived from an EMBL/GenBank/DDBJ whole genome shotgun (WGS) entry which is preliminary data.</text>
</comment>
<accession>A0A5A7NY96</accession>
<evidence type="ECO:0000313" key="3">
    <source>
        <dbReference type="Proteomes" id="UP000325081"/>
    </source>
</evidence>
<reference evidence="3" key="1">
    <citation type="journal article" date="2019" name="Curr. Biol.">
        <title>Genome Sequence of Striga asiatica Provides Insight into the Evolution of Plant Parasitism.</title>
        <authorList>
            <person name="Yoshida S."/>
            <person name="Kim S."/>
            <person name="Wafula E.K."/>
            <person name="Tanskanen J."/>
            <person name="Kim Y.M."/>
            <person name="Honaas L."/>
            <person name="Yang Z."/>
            <person name="Spallek T."/>
            <person name="Conn C.E."/>
            <person name="Ichihashi Y."/>
            <person name="Cheong K."/>
            <person name="Cui S."/>
            <person name="Der J.P."/>
            <person name="Gundlach H."/>
            <person name="Jiao Y."/>
            <person name="Hori C."/>
            <person name="Ishida J.K."/>
            <person name="Kasahara H."/>
            <person name="Kiba T."/>
            <person name="Kim M.S."/>
            <person name="Koo N."/>
            <person name="Laohavisit A."/>
            <person name="Lee Y.H."/>
            <person name="Lumba S."/>
            <person name="McCourt P."/>
            <person name="Mortimer J.C."/>
            <person name="Mutuku J.M."/>
            <person name="Nomura T."/>
            <person name="Sasaki-Sekimoto Y."/>
            <person name="Seto Y."/>
            <person name="Wang Y."/>
            <person name="Wakatake T."/>
            <person name="Sakakibara H."/>
            <person name="Demura T."/>
            <person name="Yamaguchi S."/>
            <person name="Yoneyama K."/>
            <person name="Manabe R.I."/>
            <person name="Nelson D.C."/>
            <person name="Schulman A.H."/>
            <person name="Timko M.P."/>
            <person name="dePamphilis C.W."/>
            <person name="Choi D."/>
            <person name="Shirasu K."/>
        </authorList>
    </citation>
    <scope>NUCLEOTIDE SEQUENCE [LARGE SCALE GENOMIC DNA]</scope>
    <source>
        <strain evidence="3">cv. UVA1</strain>
    </source>
</reference>
<evidence type="ECO:0000256" key="1">
    <source>
        <dbReference type="SAM" id="MobiDB-lite"/>
    </source>
</evidence>
<evidence type="ECO:0000313" key="2">
    <source>
        <dbReference type="EMBL" id="GER25505.1"/>
    </source>
</evidence>
<dbReference type="AlphaFoldDB" id="A0A5A7NY96"/>
<proteinExistence type="predicted"/>
<feature type="region of interest" description="Disordered" evidence="1">
    <location>
        <begin position="1"/>
        <end position="22"/>
    </location>
</feature>
<name>A0A5A7NY96_STRAF</name>
<keyword evidence="3" id="KW-1185">Reference proteome</keyword>
<protein>
    <submittedName>
        <fullName evidence="2">Eukaryotic release factor 1-2</fullName>
    </submittedName>
</protein>
<dbReference type="EMBL" id="BKCP01000114">
    <property type="protein sequence ID" value="GER25505.1"/>
    <property type="molecule type" value="Genomic_DNA"/>
</dbReference>
<feature type="region of interest" description="Disordered" evidence="1">
    <location>
        <begin position="115"/>
        <end position="134"/>
    </location>
</feature>